<keyword evidence="1" id="KW-0732">Signal</keyword>
<evidence type="ECO:0000313" key="2">
    <source>
        <dbReference type="EMBL" id="MPC86855.1"/>
    </source>
</evidence>
<accession>A0A5B7IWJ8</accession>
<evidence type="ECO:0000256" key="1">
    <source>
        <dbReference type="SAM" id="SignalP"/>
    </source>
</evidence>
<dbReference type="AlphaFoldDB" id="A0A5B7IWJ8"/>
<protein>
    <recommendedName>
        <fullName evidence="4">G-protein coupled receptors family 1 profile domain-containing protein</fullName>
    </recommendedName>
</protein>
<feature type="chain" id="PRO_5022733813" description="G-protein coupled receptors family 1 profile domain-containing protein" evidence="1">
    <location>
        <begin position="22"/>
        <end position="94"/>
    </location>
</feature>
<gene>
    <name evidence="2" type="ORF">E2C01_081693</name>
</gene>
<sequence>MVRLSAMFVVTFILGWGPAVAKFVLVCENCLISDLELQTSMYLGAAFNTLFTLKVSVSVLCCVPLHLFSYIYPISLTIEPYPASSFNIHIIITY</sequence>
<feature type="signal peptide" evidence="1">
    <location>
        <begin position="1"/>
        <end position="21"/>
    </location>
</feature>
<comment type="caution">
    <text evidence="2">The sequence shown here is derived from an EMBL/GenBank/DDBJ whole genome shotgun (WGS) entry which is preliminary data.</text>
</comment>
<keyword evidence="3" id="KW-1185">Reference proteome</keyword>
<proteinExistence type="predicted"/>
<organism evidence="2 3">
    <name type="scientific">Portunus trituberculatus</name>
    <name type="common">Swimming crab</name>
    <name type="synonym">Neptunus trituberculatus</name>
    <dbReference type="NCBI Taxonomy" id="210409"/>
    <lineage>
        <taxon>Eukaryota</taxon>
        <taxon>Metazoa</taxon>
        <taxon>Ecdysozoa</taxon>
        <taxon>Arthropoda</taxon>
        <taxon>Crustacea</taxon>
        <taxon>Multicrustacea</taxon>
        <taxon>Malacostraca</taxon>
        <taxon>Eumalacostraca</taxon>
        <taxon>Eucarida</taxon>
        <taxon>Decapoda</taxon>
        <taxon>Pleocyemata</taxon>
        <taxon>Brachyura</taxon>
        <taxon>Eubrachyura</taxon>
        <taxon>Portunoidea</taxon>
        <taxon>Portunidae</taxon>
        <taxon>Portuninae</taxon>
        <taxon>Portunus</taxon>
    </lineage>
</organism>
<evidence type="ECO:0000313" key="3">
    <source>
        <dbReference type="Proteomes" id="UP000324222"/>
    </source>
</evidence>
<reference evidence="2 3" key="1">
    <citation type="submission" date="2019-05" db="EMBL/GenBank/DDBJ databases">
        <title>Another draft genome of Portunus trituberculatus and its Hox gene families provides insights of decapod evolution.</title>
        <authorList>
            <person name="Jeong J.-H."/>
            <person name="Song I."/>
            <person name="Kim S."/>
            <person name="Choi T."/>
            <person name="Kim D."/>
            <person name="Ryu S."/>
            <person name="Kim W."/>
        </authorList>
    </citation>
    <scope>NUCLEOTIDE SEQUENCE [LARGE SCALE GENOMIC DNA]</scope>
    <source>
        <tissue evidence="2">Muscle</tissue>
    </source>
</reference>
<name>A0A5B7IWJ8_PORTR</name>
<evidence type="ECO:0008006" key="4">
    <source>
        <dbReference type="Google" id="ProtNLM"/>
    </source>
</evidence>
<dbReference type="Proteomes" id="UP000324222">
    <property type="component" value="Unassembled WGS sequence"/>
</dbReference>
<dbReference type="EMBL" id="VSRR010072722">
    <property type="protein sequence ID" value="MPC86855.1"/>
    <property type="molecule type" value="Genomic_DNA"/>
</dbReference>